<feature type="transmembrane region" description="Helical" evidence="3">
    <location>
        <begin position="7"/>
        <end position="24"/>
    </location>
</feature>
<name>A0A380LM34_9FIRM</name>
<keyword evidence="3" id="KW-0812">Transmembrane</keyword>
<evidence type="ECO:0000313" key="4">
    <source>
        <dbReference type="EMBL" id="SUO04954.1"/>
    </source>
</evidence>
<dbReference type="Pfam" id="PF04203">
    <property type="entry name" value="Sortase"/>
    <property type="match status" value="1"/>
</dbReference>
<dbReference type="GO" id="GO:0016787">
    <property type="term" value="F:hydrolase activity"/>
    <property type="evidence" value="ECO:0007669"/>
    <property type="project" value="UniProtKB-KW"/>
</dbReference>
<keyword evidence="3" id="KW-0472">Membrane</keyword>
<dbReference type="Proteomes" id="UP000255523">
    <property type="component" value="Unassembled WGS sequence"/>
</dbReference>
<dbReference type="InterPro" id="IPR042002">
    <property type="entry name" value="Sortase_C"/>
</dbReference>
<evidence type="ECO:0000313" key="5">
    <source>
        <dbReference type="Proteomes" id="UP000255523"/>
    </source>
</evidence>
<dbReference type="OrthoDB" id="1648028at2"/>
<feature type="active site" description="Proton donor/acceptor" evidence="2">
    <location>
        <position position="143"/>
    </location>
</feature>
<feature type="active site" description="Acyl-thioester intermediate" evidence="2">
    <location>
        <position position="205"/>
    </location>
</feature>
<accession>A0A380LM34</accession>
<evidence type="ECO:0000256" key="2">
    <source>
        <dbReference type="PIRSR" id="PIRSR605754-1"/>
    </source>
</evidence>
<proteinExistence type="predicted"/>
<dbReference type="RefSeq" id="WP_022789613.1">
    <property type="nucleotide sequence ID" value="NZ_UHFX01000003.1"/>
</dbReference>
<evidence type="ECO:0000256" key="1">
    <source>
        <dbReference type="ARBA" id="ARBA00022801"/>
    </source>
</evidence>
<evidence type="ECO:0000256" key="3">
    <source>
        <dbReference type="SAM" id="Phobius"/>
    </source>
</evidence>
<dbReference type="GeneID" id="77462825"/>
<organism evidence="4 5">
    <name type="scientific">Faecalicoccus pleomorphus</name>
    <dbReference type="NCBI Taxonomy" id="1323"/>
    <lineage>
        <taxon>Bacteria</taxon>
        <taxon>Bacillati</taxon>
        <taxon>Bacillota</taxon>
        <taxon>Erysipelotrichia</taxon>
        <taxon>Erysipelotrichales</taxon>
        <taxon>Erysipelotrichaceae</taxon>
        <taxon>Faecalicoccus</taxon>
    </lineage>
</organism>
<dbReference type="Gene3D" id="2.40.260.10">
    <property type="entry name" value="Sortase"/>
    <property type="match status" value="1"/>
</dbReference>
<reference evidence="4 5" key="1">
    <citation type="submission" date="2018-06" db="EMBL/GenBank/DDBJ databases">
        <authorList>
            <consortium name="Pathogen Informatics"/>
            <person name="Doyle S."/>
        </authorList>
    </citation>
    <scope>NUCLEOTIDE SEQUENCE [LARGE SCALE GENOMIC DNA]</scope>
    <source>
        <strain evidence="4 5">NCTC11087</strain>
    </source>
</reference>
<sequence length="263" mass="29412">MKFKKYIYITLIVLGVLLVLYPIVHHFEHEQSSMQSTNDFQEYVQSIQDKDREQLAKEIEKYNQSTLNQSVSDPYSSGQEVYKINDRLAAHDVIGEIIIPKIQVKEPIYEGTSDTTLQKGIGHLSGTSFPSGGIGTHTMLAGHRGLPGAALFSRLNELEIGDTFSIYTVKGLHTYKVISIDTILPDAFQMEPLDANQDLATLVTCTPYMINSHRLLVTGTRVEENANVDIQRPLSIHWIVLASIGALLVAGWILCRKIGCRRK</sequence>
<dbReference type="InterPro" id="IPR023365">
    <property type="entry name" value="Sortase_dom-sf"/>
</dbReference>
<dbReference type="CDD" id="cd05827">
    <property type="entry name" value="Sortase_C"/>
    <property type="match status" value="1"/>
</dbReference>
<dbReference type="EMBL" id="UHFX01000003">
    <property type="protein sequence ID" value="SUO04954.1"/>
    <property type="molecule type" value="Genomic_DNA"/>
</dbReference>
<feature type="transmembrane region" description="Helical" evidence="3">
    <location>
        <begin position="236"/>
        <end position="255"/>
    </location>
</feature>
<protein>
    <submittedName>
        <fullName evidence="4">Sortase SrtC1</fullName>
    </submittedName>
</protein>
<dbReference type="InterPro" id="IPR005754">
    <property type="entry name" value="Sortase"/>
</dbReference>
<dbReference type="SUPFAM" id="SSF63817">
    <property type="entry name" value="Sortase"/>
    <property type="match status" value="1"/>
</dbReference>
<keyword evidence="3" id="KW-1133">Transmembrane helix</keyword>
<gene>
    <name evidence="4" type="ORF">NCTC11087_01886</name>
</gene>
<dbReference type="AlphaFoldDB" id="A0A380LM34"/>
<dbReference type="NCBIfam" id="TIGR01076">
    <property type="entry name" value="sortase_fam"/>
    <property type="match status" value="1"/>
</dbReference>
<keyword evidence="5" id="KW-1185">Reference proteome</keyword>
<keyword evidence="1" id="KW-0378">Hydrolase</keyword>
<dbReference type="NCBIfam" id="NF033745">
    <property type="entry name" value="class_C_sortase"/>
    <property type="match status" value="1"/>
</dbReference>